<dbReference type="InterPro" id="IPR045349">
    <property type="entry name" value="SLC41A1-3"/>
</dbReference>
<comment type="similarity">
    <text evidence="2">Belongs to the SLC41A transporter family.</text>
</comment>
<evidence type="ECO:0000256" key="8">
    <source>
        <dbReference type="ARBA" id="ARBA00023136"/>
    </source>
</evidence>
<name>A0AAV0BAB1_PHAPC</name>
<evidence type="ECO:0000256" key="2">
    <source>
        <dbReference type="ARBA" id="ARBA00009749"/>
    </source>
</evidence>
<keyword evidence="3" id="KW-0813">Transport</keyword>
<dbReference type="Pfam" id="PF01769">
    <property type="entry name" value="MgtE"/>
    <property type="match status" value="2"/>
</dbReference>
<feature type="compositionally biased region" description="Low complexity" evidence="9">
    <location>
        <begin position="1"/>
        <end position="17"/>
    </location>
</feature>
<dbReference type="Proteomes" id="UP001153365">
    <property type="component" value="Unassembled WGS sequence"/>
</dbReference>
<evidence type="ECO:0000259" key="11">
    <source>
        <dbReference type="Pfam" id="PF01769"/>
    </source>
</evidence>
<feature type="transmembrane region" description="Helical" evidence="10">
    <location>
        <begin position="387"/>
        <end position="405"/>
    </location>
</feature>
<feature type="domain" description="SLC41A/MgtE integral membrane" evidence="11">
    <location>
        <begin position="390"/>
        <end position="512"/>
    </location>
</feature>
<dbReference type="SUPFAM" id="SSF161093">
    <property type="entry name" value="MgtE membrane domain-like"/>
    <property type="match status" value="2"/>
</dbReference>
<gene>
    <name evidence="12" type="ORF">PPACK8108_LOCUS16365</name>
</gene>
<dbReference type="EMBL" id="CALTRL010004439">
    <property type="protein sequence ID" value="CAH7683079.1"/>
    <property type="molecule type" value="Genomic_DNA"/>
</dbReference>
<comment type="caution">
    <text evidence="12">The sequence shown here is derived from an EMBL/GenBank/DDBJ whole genome shotgun (WGS) entry which is preliminary data.</text>
</comment>
<keyword evidence="5" id="KW-0460">Magnesium</keyword>
<feature type="transmembrane region" description="Helical" evidence="10">
    <location>
        <begin position="293"/>
        <end position="318"/>
    </location>
</feature>
<evidence type="ECO:0000256" key="3">
    <source>
        <dbReference type="ARBA" id="ARBA00022448"/>
    </source>
</evidence>
<sequence>MKSSSTYLSSPTTPESSNLTESIVDSPHIIHSNFFKGAGKDSLEGGGDNYFDDETEGFDSQGEETNFFTKTIQSTLLRKKRRCSLVSNLKNIFSSPQSKPEGDENQSFLAISIIMESLPALLFSVVGGILTGRLLERVQGWDAFIGVPEFFILLPVLMNLKGNLEMNLAAQLSTSANVGHLDTPDQLKSLFIGNLTLLQVRALIVSLIASSLSFLLGILSRNHLPSLKHIPPKPGKLIADIGWSNKLRGGYYEFLLLLSAGMLASSANCAFLGTLMCGLVITCRMFHFNPDNITTPVAASMGDLLTLIFLSLTASLFVKFAHTIASTVVFIILLSSIGFHCYITLKNDYVRQYLPVGWAPLILAMFISIMTGLILRNEISRFEGYAIIAPVLTGITGNIGTISICRISTSLHSKSLDKKKEDSLRVGLVLLGLSLTVLIGFTSWSCLVGNLKLSALFTFGFMICITVCSMVSLLLAYYLTHKLWDYGCDPDIYAIPLLNSMMDVIGQTMLVITFIIFS</sequence>
<feature type="transmembrane region" description="Helical" evidence="10">
    <location>
        <begin position="108"/>
        <end position="131"/>
    </location>
</feature>
<evidence type="ECO:0000256" key="10">
    <source>
        <dbReference type="SAM" id="Phobius"/>
    </source>
</evidence>
<proteinExistence type="inferred from homology"/>
<feature type="transmembrane region" description="Helical" evidence="10">
    <location>
        <begin position="456"/>
        <end position="480"/>
    </location>
</feature>
<evidence type="ECO:0000256" key="6">
    <source>
        <dbReference type="ARBA" id="ARBA00022989"/>
    </source>
</evidence>
<dbReference type="GO" id="GO:0008324">
    <property type="term" value="F:monoatomic cation transmembrane transporter activity"/>
    <property type="evidence" value="ECO:0007669"/>
    <property type="project" value="InterPro"/>
</dbReference>
<dbReference type="GO" id="GO:0005886">
    <property type="term" value="C:plasma membrane"/>
    <property type="evidence" value="ECO:0007669"/>
    <property type="project" value="TreeGrafter"/>
</dbReference>
<reference evidence="12" key="1">
    <citation type="submission" date="2022-06" db="EMBL/GenBank/DDBJ databases">
        <authorList>
            <consortium name="SYNGENTA / RWTH Aachen University"/>
        </authorList>
    </citation>
    <scope>NUCLEOTIDE SEQUENCE</scope>
</reference>
<dbReference type="PANTHER" id="PTHR16228">
    <property type="entry name" value="DIVALENT CATION TRANSPORTER SOLUTE CARRIER FAMILY 41"/>
    <property type="match status" value="1"/>
</dbReference>
<comment type="subcellular location">
    <subcellularLocation>
        <location evidence="1">Membrane</location>
        <topology evidence="1">Multi-pass membrane protein</topology>
    </subcellularLocation>
</comment>
<organism evidence="12 13">
    <name type="scientific">Phakopsora pachyrhizi</name>
    <name type="common">Asian soybean rust disease fungus</name>
    <dbReference type="NCBI Taxonomy" id="170000"/>
    <lineage>
        <taxon>Eukaryota</taxon>
        <taxon>Fungi</taxon>
        <taxon>Dikarya</taxon>
        <taxon>Basidiomycota</taxon>
        <taxon>Pucciniomycotina</taxon>
        <taxon>Pucciniomycetes</taxon>
        <taxon>Pucciniales</taxon>
        <taxon>Phakopsoraceae</taxon>
        <taxon>Phakopsora</taxon>
    </lineage>
</organism>
<accession>A0AAV0BAB1</accession>
<keyword evidence="8 10" id="KW-0472">Membrane</keyword>
<dbReference type="InterPro" id="IPR036739">
    <property type="entry name" value="SLC41_membr_dom_sf"/>
</dbReference>
<feature type="transmembrane region" description="Helical" evidence="10">
    <location>
        <begin position="198"/>
        <end position="219"/>
    </location>
</feature>
<feature type="transmembrane region" description="Helical" evidence="10">
    <location>
        <begin position="324"/>
        <end position="345"/>
    </location>
</feature>
<feature type="transmembrane region" description="Helical" evidence="10">
    <location>
        <begin position="143"/>
        <end position="160"/>
    </location>
</feature>
<protein>
    <recommendedName>
        <fullName evidence="11">SLC41A/MgtE integral membrane domain-containing protein</fullName>
    </recommendedName>
</protein>
<dbReference type="PANTHER" id="PTHR16228:SF7">
    <property type="entry name" value="SLC41A_MGTE INTEGRAL MEMBRANE DOMAIN-CONTAINING PROTEIN"/>
    <property type="match status" value="1"/>
</dbReference>
<dbReference type="Gene3D" id="1.10.357.20">
    <property type="entry name" value="SLC41 divalent cation transporters, integral membrane domain"/>
    <property type="match status" value="2"/>
</dbReference>
<keyword evidence="6 10" id="KW-1133">Transmembrane helix</keyword>
<evidence type="ECO:0000256" key="9">
    <source>
        <dbReference type="SAM" id="MobiDB-lite"/>
    </source>
</evidence>
<keyword evidence="13" id="KW-1185">Reference proteome</keyword>
<evidence type="ECO:0000256" key="4">
    <source>
        <dbReference type="ARBA" id="ARBA00022692"/>
    </source>
</evidence>
<feature type="domain" description="SLC41A/MgtE integral membrane" evidence="11">
    <location>
        <begin position="154"/>
        <end position="312"/>
    </location>
</feature>
<keyword evidence="7" id="KW-0406">Ion transport</keyword>
<feature type="transmembrane region" description="Helical" evidence="10">
    <location>
        <begin position="426"/>
        <end position="444"/>
    </location>
</feature>
<evidence type="ECO:0000313" key="13">
    <source>
        <dbReference type="Proteomes" id="UP001153365"/>
    </source>
</evidence>
<feature type="transmembrane region" description="Helical" evidence="10">
    <location>
        <begin position="254"/>
        <end position="281"/>
    </location>
</feature>
<dbReference type="AlphaFoldDB" id="A0AAV0BAB1"/>
<feature type="transmembrane region" description="Helical" evidence="10">
    <location>
        <begin position="492"/>
        <end position="517"/>
    </location>
</feature>
<feature type="region of interest" description="Disordered" evidence="9">
    <location>
        <begin position="1"/>
        <end position="22"/>
    </location>
</feature>
<evidence type="ECO:0000256" key="7">
    <source>
        <dbReference type="ARBA" id="ARBA00023065"/>
    </source>
</evidence>
<evidence type="ECO:0000256" key="1">
    <source>
        <dbReference type="ARBA" id="ARBA00004141"/>
    </source>
</evidence>
<feature type="transmembrane region" description="Helical" evidence="10">
    <location>
        <begin position="357"/>
        <end position="375"/>
    </location>
</feature>
<evidence type="ECO:0000256" key="5">
    <source>
        <dbReference type="ARBA" id="ARBA00022842"/>
    </source>
</evidence>
<dbReference type="InterPro" id="IPR006667">
    <property type="entry name" value="SLC41_membr_dom"/>
</dbReference>
<keyword evidence="4 10" id="KW-0812">Transmembrane</keyword>
<evidence type="ECO:0000313" key="12">
    <source>
        <dbReference type="EMBL" id="CAH7683079.1"/>
    </source>
</evidence>